<keyword evidence="2" id="KW-1185">Reference proteome</keyword>
<dbReference type="Proteomes" id="UP001432011">
    <property type="component" value="Chromosome"/>
</dbReference>
<name>A0ABZ1SZZ8_9ACTN</name>
<protein>
    <submittedName>
        <fullName evidence="1">Uncharacterized protein</fullName>
    </submittedName>
</protein>
<proteinExistence type="predicted"/>
<gene>
    <name evidence="1" type="ORF">OG913_13035</name>
</gene>
<evidence type="ECO:0000313" key="1">
    <source>
        <dbReference type="EMBL" id="WUP77884.1"/>
    </source>
</evidence>
<dbReference type="EMBL" id="CP108085">
    <property type="protein sequence ID" value="WUP77884.1"/>
    <property type="molecule type" value="Genomic_DNA"/>
</dbReference>
<accession>A0ABZ1SZZ8</accession>
<sequence length="133" mass="13715">MGGSRASAMRARASSVRTISGLTGDICASAVNADSVRTGGTNASAVHASGSPTRGMCAIDMRARAGCARGTGRVGALPLPEVDDREGITGGRAVGWPQRRIGDQTVPPLTVNIARTVKALRIDVEQIHHTLLD</sequence>
<organism evidence="1 2">
    <name type="scientific">Microbispora hainanensis</name>
    <dbReference type="NCBI Taxonomy" id="568844"/>
    <lineage>
        <taxon>Bacteria</taxon>
        <taxon>Bacillati</taxon>
        <taxon>Actinomycetota</taxon>
        <taxon>Actinomycetes</taxon>
        <taxon>Streptosporangiales</taxon>
        <taxon>Streptosporangiaceae</taxon>
        <taxon>Microbispora</taxon>
    </lineage>
</organism>
<reference evidence="1" key="1">
    <citation type="submission" date="2022-10" db="EMBL/GenBank/DDBJ databases">
        <title>The complete genomes of actinobacterial strains from the NBC collection.</title>
        <authorList>
            <person name="Joergensen T.S."/>
            <person name="Alvarez Arevalo M."/>
            <person name="Sterndorff E.B."/>
            <person name="Faurdal D."/>
            <person name="Vuksanovic O."/>
            <person name="Mourched A.-S."/>
            <person name="Charusanti P."/>
            <person name="Shaw S."/>
            <person name="Blin K."/>
            <person name="Weber T."/>
        </authorList>
    </citation>
    <scope>NUCLEOTIDE SEQUENCE</scope>
    <source>
        <strain evidence="1">NBC_00254</strain>
    </source>
</reference>
<evidence type="ECO:0000313" key="2">
    <source>
        <dbReference type="Proteomes" id="UP001432011"/>
    </source>
</evidence>
<dbReference type="RefSeq" id="WP_328710412.1">
    <property type="nucleotide sequence ID" value="NZ_CP108085.1"/>
</dbReference>